<dbReference type="RefSeq" id="WP_213528730.1">
    <property type="nucleotide sequence ID" value="NZ_BOVJ01000067.1"/>
</dbReference>
<evidence type="ECO:0008006" key="3">
    <source>
        <dbReference type="Google" id="ProtNLM"/>
    </source>
</evidence>
<reference evidence="1 2" key="1">
    <citation type="submission" date="2021-04" db="EMBL/GenBank/DDBJ databases">
        <title>Draft genome sequence of Paenibacillus cisolokensis, LC2-13A.</title>
        <authorList>
            <person name="Uke A."/>
            <person name="Chhe C."/>
            <person name="Baramee S."/>
            <person name="Kosugi A."/>
        </authorList>
    </citation>
    <scope>NUCLEOTIDE SEQUENCE [LARGE SCALE GENOMIC DNA]</scope>
    <source>
        <strain evidence="1 2">LC2-13A</strain>
    </source>
</reference>
<protein>
    <recommendedName>
        <fullName evidence="3">Tail fiber protein</fullName>
    </recommendedName>
</protein>
<gene>
    <name evidence="1" type="ORF">PACILC2_22180</name>
</gene>
<proteinExistence type="predicted"/>
<accession>A0ABQ4N675</accession>
<organism evidence="1 2">
    <name type="scientific">Paenibacillus cisolokensis</name>
    <dbReference type="NCBI Taxonomy" id="1658519"/>
    <lineage>
        <taxon>Bacteria</taxon>
        <taxon>Bacillati</taxon>
        <taxon>Bacillota</taxon>
        <taxon>Bacilli</taxon>
        <taxon>Bacillales</taxon>
        <taxon>Paenibacillaceae</taxon>
        <taxon>Paenibacillus</taxon>
    </lineage>
</organism>
<sequence>MAKTDWNLNDSVMPEDMNQIGQEINDMAESLDNHKNATLAHGATEAATPNRIARRDANGQFEVGAPTAANHVARKTDLDEVKQSVSDGKNQIASAITGMGQTASGSDTFAQLSGKIRDISKDANAAVGDVLTGKTFYQGGVKRTGTMANRGNVTQTLTTQGQEYTIPAGYHGGAGKVTANITNLASVNIKAGVTVGGVAGTFTNDANAAAADILSGKTAYVNGSKVTGSMPSRTGHVTGQSVSRSGTSVRIRPQAGYYPGSTDNSVQISDANFIAANIKSGVSIFGLAGTLRAWNGEKKFARGSLNPTTNYFTVSGLAFTPSFVFVTVYDSNGPCYNMCAISTEPAAFFGRRNLRLSYDFSTGTGYQEASDPNMDISGNSFIAYTRRPGDSYAYWFAIE</sequence>
<comment type="caution">
    <text evidence="1">The sequence shown here is derived from an EMBL/GenBank/DDBJ whole genome shotgun (WGS) entry which is preliminary data.</text>
</comment>
<dbReference type="Proteomes" id="UP000680304">
    <property type="component" value="Unassembled WGS sequence"/>
</dbReference>
<name>A0ABQ4N675_9BACL</name>
<keyword evidence="2" id="KW-1185">Reference proteome</keyword>
<evidence type="ECO:0000313" key="1">
    <source>
        <dbReference type="EMBL" id="GIQ63650.1"/>
    </source>
</evidence>
<evidence type="ECO:0000313" key="2">
    <source>
        <dbReference type="Proteomes" id="UP000680304"/>
    </source>
</evidence>
<dbReference type="EMBL" id="BOVJ01000067">
    <property type="protein sequence ID" value="GIQ63650.1"/>
    <property type="molecule type" value="Genomic_DNA"/>
</dbReference>